<keyword evidence="1" id="KW-1185">Reference proteome</keyword>
<proteinExistence type="predicted"/>
<dbReference type="Proteomes" id="UP000887560">
    <property type="component" value="Unplaced"/>
</dbReference>
<sequence>MRYTNYLSKIALTRTLNQVDIGNEVVISLLNDKRSLFKNLLEQNSPHEKGIKNILDKQSLLKYSPRSIEIANGVTKFFKGVTFFVWQKLMQAVIGWMKQGFAEVMKLFLGNKLYV</sequence>
<name>A0A915NXT6_9BILA</name>
<dbReference type="WBParaSite" id="scf7180000421674.g7546">
    <property type="protein sequence ID" value="scf7180000421674.g7546"/>
    <property type="gene ID" value="scf7180000421674.g7546"/>
</dbReference>
<organism evidence="1 2">
    <name type="scientific">Meloidogyne floridensis</name>
    <dbReference type="NCBI Taxonomy" id="298350"/>
    <lineage>
        <taxon>Eukaryota</taxon>
        <taxon>Metazoa</taxon>
        <taxon>Ecdysozoa</taxon>
        <taxon>Nematoda</taxon>
        <taxon>Chromadorea</taxon>
        <taxon>Rhabditida</taxon>
        <taxon>Tylenchina</taxon>
        <taxon>Tylenchomorpha</taxon>
        <taxon>Tylenchoidea</taxon>
        <taxon>Meloidogynidae</taxon>
        <taxon>Meloidogyninae</taxon>
        <taxon>Meloidogyne</taxon>
    </lineage>
</organism>
<dbReference type="AlphaFoldDB" id="A0A915NXT6"/>
<accession>A0A915NXT6</accession>
<reference evidence="2" key="1">
    <citation type="submission" date="2022-11" db="UniProtKB">
        <authorList>
            <consortium name="WormBaseParasite"/>
        </authorList>
    </citation>
    <scope>IDENTIFICATION</scope>
</reference>
<evidence type="ECO:0000313" key="2">
    <source>
        <dbReference type="WBParaSite" id="scf7180000421674.g7546"/>
    </source>
</evidence>
<evidence type="ECO:0000313" key="1">
    <source>
        <dbReference type="Proteomes" id="UP000887560"/>
    </source>
</evidence>
<protein>
    <submittedName>
        <fullName evidence="2">Uncharacterized protein</fullName>
    </submittedName>
</protein>